<reference evidence="2" key="1">
    <citation type="submission" date="2016-10" db="EMBL/GenBank/DDBJ databases">
        <authorList>
            <person name="Varghese N."/>
            <person name="Submissions S."/>
        </authorList>
    </citation>
    <scope>NUCLEOTIDE SEQUENCE [LARGE SCALE GENOMIC DNA]</scope>
    <source>
        <strain evidence="2">KPR-1</strain>
    </source>
</reference>
<keyword evidence="2" id="KW-1185">Reference proteome</keyword>
<name>A0A1H3WWK1_9ACTO</name>
<dbReference type="SUPFAM" id="SSF52540">
    <property type="entry name" value="P-loop containing nucleoside triphosphate hydrolases"/>
    <property type="match status" value="1"/>
</dbReference>
<evidence type="ECO:0008006" key="3">
    <source>
        <dbReference type="Google" id="ProtNLM"/>
    </source>
</evidence>
<protein>
    <recommendedName>
        <fullName evidence="3">CobQ/CobB/MinD/ParA nucleotide binding domain-containing protein</fullName>
    </recommendedName>
</protein>
<evidence type="ECO:0000313" key="1">
    <source>
        <dbReference type="EMBL" id="SDZ91330.1"/>
    </source>
</evidence>
<dbReference type="AlphaFoldDB" id="A0A1H3WWK1"/>
<proteinExistence type="predicted"/>
<accession>A0A1H3WWK1</accession>
<dbReference type="InterPro" id="IPR027417">
    <property type="entry name" value="P-loop_NTPase"/>
</dbReference>
<dbReference type="Gene3D" id="3.40.50.300">
    <property type="entry name" value="P-loop containing nucleotide triphosphate hydrolases"/>
    <property type="match status" value="1"/>
</dbReference>
<dbReference type="EMBL" id="FNQV01000003">
    <property type="protein sequence ID" value="SDZ91330.1"/>
    <property type="molecule type" value="Genomic_DNA"/>
</dbReference>
<gene>
    <name evidence="1" type="ORF">SAMN02910418_00519</name>
</gene>
<evidence type="ECO:0000313" key="2">
    <source>
        <dbReference type="Proteomes" id="UP000199288"/>
    </source>
</evidence>
<dbReference type="Proteomes" id="UP000199288">
    <property type="component" value="Unassembled WGS sequence"/>
</dbReference>
<sequence length="343" mass="35633">MPWRTVEAMNTSAAPTARTVVIQVADDALRTAVRDLAELAGALIPPRPWDTDLADPNCVLVLSEPLNRATLEELDAASAERTVIVAAEPAAQPPPVGRRYVLPDDAAALLQRFGKLAAAAPVVRVAGLHGAAGATRLATCFARLAAQDGLRVIYVDTDPRAGAGALLELETGETYAAIAADAASWADVGDGHALLPLRLARALPSYQGIGVLTGIAPEVATCWAVAQVLRHACDLVVIDGCLPLGALAGTVADLDVVIGVPGAESVRTFQLLAPDPARILVLRTPGVRSADEVIAACAPLRAESFRTERHVAEAIEHGIGPGDSPRGAAMQVARRLWRQASGT</sequence>
<organism evidence="1 2">
    <name type="scientific">Bowdeniella nasicola</name>
    <dbReference type="NCBI Taxonomy" id="208480"/>
    <lineage>
        <taxon>Bacteria</taxon>
        <taxon>Bacillati</taxon>
        <taxon>Actinomycetota</taxon>
        <taxon>Actinomycetes</taxon>
        <taxon>Actinomycetales</taxon>
        <taxon>Actinomycetaceae</taxon>
        <taxon>Bowdeniella</taxon>
    </lineage>
</organism>